<organism evidence="2 3">
    <name type="scientific">Pseudobacteriovorax antillogorgiicola</name>
    <dbReference type="NCBI Taxonomy" id="1513793"/>
    <lineage>
        <taxon>Bacteria</taxon>
        <taxon>Pseudomonadati</taxon>
        <taxon>Bdellovibrionota</taxon>
        <taxon>Oligoflexia</taxon>
        <taxon>Oligoflexales</taxon>
        <taxon>Pseudobacteriovoracaceae</taxon>
        <taxon>Pseudobacteriovorax</taxon>
    </lineage>
</organism>
<dbReference type="EMBL" id="FWZT01000005">
    <property type="protein sequence ID" value="SMF14161.1"/>
    <property type="molecule type" value="Genomic_DNA"/>
</dbReference>
<dbReference type="RefSeq" id="WP_132317153.1">
    <property type="nucleotide sequence ID" value="NZ_FWZT01000005.1"/>
</dbReference>
<keyword evidence="3" id="KW-1185">Reference proteome</keyword>
<dbReference type="OrthoDB" id="5287563at2"/>
<sequence length="506" mass="56727">MPIDEQKLTSLGLIPQDILSHQRKIKRSLANQHKEYIPVIDTCRIENGGIIDPKELANLVKEPSGFVAFVPAAGAASRYFKELRPLEAALESENIDEITSEIDRLLALGAKEWALPESVHHALEQGPDFAFANRQIMIQDINLPKALQPCMATGESFLDLKLAEHQKLKGLEAQVFVTPPGQQQDFQDRVSVDQPPFHFTEQGPELSTIRFKPDGEPLELEDGSYSPVPAGHGTLVKLFPEIKEKFPQGHSIFIRNIDNITGTSATCIDQTAHFLRTHQTVLERIQTIRQAIDVKDRDSYKQAAISLMADMKVRISEDQESFTQTLAPHLQDLFRLQMGLFHFNHQCPEIFGIDDHWELIQYLYQRPVNCLGQVPNLGHDVGGTPLFAEIEGGTATICLEVPHASPDDKANFLGNPKKATHFNPVFVAAELVDDPSIYLSDTTPFWVMAKKNFMMESVVYHETVLYELLGNSIMANAIFPAIPRDLFNPHKTAADTCNHSIDEWLV</sequence>
<evidence type="ECO:0000259" key="1">
    <source>
        <dbReference type="Pfam" id="PF14134"/>
    </source>
</evidence>
<gene>
    <name evidence="2" type="ORF">SAMN06296036_105279</name>
</gene>
<evidence type="ECO:0000313" key="3">
    <source>
        <dbReference type="Proteomes" id="UP000192907"/>
    </source>
</evidence>
<dbReference type="Pfam" id="PF14134">
    <property type="entry name" value="DUF4301"/>
    <property type="match status" value="1"/>
</dbReference>
<evidence type="ECO:0000313" key="2">
    <source>
        <dbReference type="EMBL" id="SMF14161.1"/>
    </source>
</evidence>
<dbReference type="Proteomes" id="UP000192907">
    <property type="component" value="Unassembled WGS sequence"/>
</dbReference>
<proteinExistence type="predicted"/>
<dbReference type="STRING" id="1513793.SAMN06296036_105279"/>
<feature type="domain" description="DUF4301" evidence="1">
    <location>
        <begin position="196"/>
        <end position="313"/>
    </location>
</feature>
<protein>
    <recommendedName>
        <fullName evidence="1">DUF4301 domain-containing protein</fullName>
    </recommendedName>
</protein>
<name>A0A1Y6BKM8_9BACT</name>
<reference evidence="3" key="1">
    <citation type="submission" date="2017-04" db="EMBL/GenBank/DDBJ databases">
        <authorList>
            <person name="Varghese N."/>
            <person name="Submissions S."/>
        </authorList>
    </citation>
    <scope>NUCLEOTIDE SEQUENCE [LARGE SCALE GENOMIC DNA]</scope>
    <source>
        <strain evidence="3">RKEM611</strain>
    </source>
</reference>
<dbReference type="AlphaFoldDB" id="A0A1Y6BKM8"/>
<dbReference type="InterPro" id="IPR025393">
    <property type="entry name" value="DUF4301"/>
</dbReference>
<accession>A0A1Y6BKM8</accession>